<comment type="caution">
    <text evidence="1">The sequence shown here is derived from an EMBL/GenBank/DDBJ whole genome shotgun (WGS) entry which is preliminary data.</text>
</comment>
<dbReference type="Proteomes" id="UP001295740">
    <property type="component" value="Unassembled WGS sequence"/>
</dbReference>
<proteinExistence type="predicted"/>
<organism evidence="1 2">
    <name type="scientific">Anthostomella pinea</name>
    <dbReference type="NCBI Taxonomy" id="933095"/>
    <lineage>
        <taxon>Eukaryota</taxon>
        <taxon>Fungi</taxon>
        <taxon>Dikarya</taxon>
        <taxon>Ascomycota</taxon>
        <taxon>Pezizomycotina</taxon>
        <taxon>Sordariomycetes</taxon>
        <taxon>Xylariomycetidae</taxon>
        <taxon>Xylariales</taxon>
        <taxon>Xylariaceae</taxon>
        <taxon>Anthostomella</taxon>
    </lineage>
</organism>
<dbReference type="AlphaFoldDB" id="A0AAI8VQL8"/>
<protein>
    <submittedName>
        <fullName evidence="1">Uu.00g139750.m01.CDS01</fullName>
    </submittedName>
</protein>
<gene>
    <name evidence="1" type="ORF">KHLLAP_LOCUS9417</name>
</gene>
<dbReference type="EMBL" id="CAUWAG010000012">
    <property type="protein sequence ID" value="CAJ2508949.1"/>
    <property type="molecule type" value="Genomic_DNA"/>
</dbReference>
<evidence type="ECO:0000313" key="2">
    <source>
        <dbReference type="Proteomes" id="UP001295740"/>
    </source>
</evidence>
<name>A0AAI8VQL8_9PEZI</name>
<evidence type="ECO:0000313" key="1">
    <source>
        <dbReference type="EMBL" id="CAJ2508949.1"/>
    </source>
</evidence>
<keyword evidence="2" id="KW-1185">Reference proteome</keyword>
<reference evidence="1" key="1">
    <citation type="submission" date="2023-10" db="EMBL/GenBank/DDBJ databases">
        <authorList>
            <person name="Hackl T."/>
        </authorList>
    </citation>
    <scope>NUCLEOTIDE SEQUENCE</scope>
</reference>
<sequence>MAPKAAAARTVWDDMTRTDLLQAIMDVCPPTLDEWQARGQGLDAEGVMRHAAPARTVWDDTTRTDLLQAIMDVCPPNLDEWQAVMALLHAKGYRPDKRRTTARTQDETICLLLVMMQAGNPELNMRGWQGIVFRANAAGTVVEEGGFCSGT</sequence>
<accession>A0AAI8VQL8</accession>